<evidence type="ECO:0000313" key="2">
    <source>
        <dbReference type="EMBL" id="KAA1190078.1"/>
    </source>
</evidence>
<organism evidence="2 3">
    <name type="scientific">Pseudohalioglobus sediminis</name>
    <dbReference type="NCBI Taxonomy" id="2606449"/>
    <lineage>
        <taxon>Bacteria</taxon>
        <taxon>Pseudomonadati</taxon>
        <taxon>Pseudomonadota</taxon>
        <taxon>Gammaproteobacteria</taxon>
        <taxon>Cellvibrionales</taxon>
        <taxon>Halieaceae</taxon>
        <taxon>Pseudohalioglobus</taxon>
    </lineage>
</organism>
<proteinExistence type="predicted"/>
<sequence>MKEAINSSWKAVMDNRHNPLRHLDLASQHYLMQVLGWMWSMVFSLSFLSIYQFGYVWMAHLLVFGGAAMTVAVFRNAESRQAERLQPVRELSSASRCVWQLDREA</sequence>
<comment type="caution">
    <text evidence="2">The sequence shown here is derived from an EMBL/GenBank/DDBJ whole genome shotgun (WGS) entry which is preliminary data.</text>
</comment>
<reference evidence="2 3" key="1">
    <citation type="submission" date="2019-09" db="EMBL/GenBank/DDBJ databases">
        <authorList>
            <person name="Chen X.-Y."/>
        </authorList>
    </citation>
    <scope>NUCLEOTIDE SEQUENCE [LARGE SCALE GENOMIC DNA]</scope>
    <source>
        <strain evidence="2 3">NY5</strain>
    </source>
</reference>
<dbReference type="Proteomes" id="UP000323708">
    <property type="component" value="Unassembled WGS sequence"/>
</dbReference>
<dbReference type="RefSeq" id="WP_149611977.1">
    <property type="nucleotide sequence ID" value="NZ_VTUX01000006.1"/>
</dbReference>
<protein>
    <submittedName>
        <fullName evidence="2">Uncharacterized protein</fullName>
    </submittedName>
</protein>
<feature type="transmembrane region" description="Helical" evidence="1">
    <location>
        <begin position="30"/>
        <end position="51"/>
    </location>
</feature>
<evidence type="ECO:0000256" key="1">
    <source>
        <dbReference type="SAM" id="Phobius"/>
    </source>
</evidence>
<keyword evidence="1" id="KW-0812">Transmembrane</keyword>
<accession>A0A5B0WUD3</accession>
<dbReference type="EMBL" id="VTUX01000006">
    <property type="protein sequence ID" value="KAA1190078.1"/>
    <property type="molecule type" value="Genomic_DNA"/>
</dbReference>
<name>A0A5B0WUD3_9GAMM</name>
<keyword evidence="1" id="KW-1133">Transmembrane helix</keyword>
<gene>
    <name evidence="2" type="ORF">F0M18_13515</name>
</gene>
<feature type="transmembrane region" description="Helical" evidence="1">
    <location>
        <begin position="57"/>
        <end position="74"/>
    </location>
</feature>
<evidence type="ECO:0000313" key="3">
    <source>
        <dbReference type="Proteomes" id="UP000323708"/>
    </source>
</evidence>
<keyword evidence="1" id="KW-0472">Membrane</keyword>
<dbReference type="AlphaFoldDB" id="A0A5B0WUD3"/>
<keyword evidence="3" id="KW-1185">Reference proteome</keyword>